<accession>A0A2P2MXR2</accession>
<proteinExistence type="predicted"/>
<sequence length="60" mass="6872">MDLVDLKGKLVFLSPFFSLPKIYPKHKYNPFPSNFLYLSTISPLPNTILRGIPVHKTLTL</sequence>
<organism evidence="1">
    <name type="scientific">Rhizophora mucronata</name>
    <name type="common">Asiatic mangrove</name>
    <dbReference type="NCBI Taxonomy" id="61149"/>
    <lineage>
        <taxon>Eukaryota</taxon>
        <taxon>Viridiplantae</taxon>
        <taxon>Streptophyta</taxon>
        <taxon>Embryophyta</taxon>
        <taxon>Tracheophyta</taxon>
        <taxon>Spermatophyta</taxon>
        <taxon>Magnoliopsida</taxon>
        <taxon>eudicotyledons</taxon>
        <taxon>Gunneridae</taxon>
        <taxon>Pentapetalae</taxon>
        <taxon>rosids</taxon>
        <taxon>fabids</taxon>
        <taxon>Malpighiales</taxon>
        <taxon>Rhizophoraceae</taxon>
        <taxon>Rhizophora</taxon>
    </lineage>
</organism>
<dbReference type="AlphaFoldDB" id="A0A2P2MXR2"/>
<name>A0A2P2MXR2_RHIMU</name>
<reference evidence="1" key="1">
    <citation type="submission" date="2018-02" db="EMBL/GenBank/DDBJ databases">
        <title>Rhizophora mucronata_Transcriptome.</title>
        <authorList>
            <person name="Meera S.P."/>
            <person name="Sreeshan A."/>
            <person name="Augustine A."/>
        </authorList>
    </citation>
    <scope>NUCLEOTIDE SEQUENCE</scope>
    <source>
        <tissue evidence="1">Leaf</tissue>
    </source>
</reference>
<dbReference type="EMBL" id="GGEC01054519">
    <property type="protein sequence ID" value="MBX35003.1"/>
    <property type="molecule type" value="Transcribed_RNA"/>
</dbReference>
<protein>
    <submittedName>
        <fullName evidence="1">Uncharacterized protein</fullName>
    </submittedName>
</protein>
<evidence type="ECO:0000313" key="1">
    <source>
        <dbReference type="EMBL" id="MBX35003.1"/>
    </source>
</evidence>